<evidence type="ECO:0000256" key="4">
    <source>
        <dbReference type="ARBA" id="ARBA00022801"/>
    </source>
</evidence>
<reference evidence="13 14" key="1">
    <citation type="submission" date="2019-07" db="EMBL/GenBank/DDBJ databases">
        <authorList>
            <person name="Huq M.A."/>
        </authorList>
    </citation>
    <scope>NUCLEOTIDE SEQUENCE [LARGE SCALE GENOMIC DNA]</scope>
    <source>
        <strain evidence="13 14">MAH-3</strain>
    </source>
</reference>
<feature type="domain" description="Glutamine amidotransferase" evidence="12">
    <location>
        <begin position="4"/>
        <end position="202"/>
    </location>
</feature>
<dbReference type="EC" id="3.5.1.2" evidence="10"/>
<evidence type="ECO:0000256" key="9">
    <source>
        <dbReference type="ARBA" id="ARBA00049534"/>
    </source>
</evidence>
<evidence type="ECO:0000256" key="2">
    <source>
        <dbReference type="ARBA" id="ARBA00011152"/>
    </source>
</evidence>
<evidence type="ECO:0000256" key="11">
    <source>
        <dbReference type="PIRSR" id="PIRSR000495-1"/>
    </source>
</evidence>
<keyword evidence="4 10" id="KW-0378">Hydrolase</keyword>
<dbReference type="OrthoDB" id="9807137at2"/>
<evidence type="ECO:0000256" key="3">
    <source>
        <dbReference type="ARBA" id="ARBA00022605"/>
    </source>
</evidence>
<dbReference type="InterPro" id="IPR029062">
    <property type="entry name" value="Class_I_gatase-like"/>
</dbReference>
<dbReference type="UniPathway" id="UPA00031">
    <property type="reaction ID" value="UER00010"/>
</dbReference>
<dbReference type="GO" id="GO:0004359">
    <property type="term" value="F:glutaminase activity"/>
    <property type="evidence" value="ECO:0007669"/>
    <property type="project" value="UniProtKB-EC"/>
</dbReference>
<keyword evidence="7 10" id="KW-0456">Lyase</keyword>
<dbReference type="GO" id="GO:0005737">
    <property type="term" value="C:cytoplasm"/>
    <property type="evidence" value="ECO:0007669"/>
    <property type="project" value="UniProtKB-SubCell"/>
</dbReference>
<dbReference type="PROSITE" id="PS51273">
    <property type="entry name" value="GATASE_TYPE_1"/>
    <property type="match status" value="1"/>
</dbReference>
<dbReference type="Gene3D" id="3.40.50.880">
    <property type="match status" value="1"/>
</dbReference>
<dbReference type="GO" id="GO:0000107">
    <property type="term" value="F:imidazoleglycerol-phosphate synthase activity"/>
    <property type="evidence" value="ECO:0007669"/>
    <property type="project" value="UniProtKB-UniRule"/>
</dbReference>
<dbReference type="RefSeq" id="WP_144332639.1">
    <property type="nucleotide sequence ID" value="NZ_VLPL01000003.1"/>
</dbReference>
<feature type="active site" evidence="10 11">
    <location>
        <position position="188"/>
    </location>
</feature>
<dbReference type="NCBIfam" id="TIGR01855">
    <property type="entry name" value="IMP_synth_hisH"/>
    <property type="match status" value="1"/>
</dbReference>
<evidence type="ECO:0000313" key="13">
    <source>
        <dbReference type="EMBL" id="TSJ45684.1"/>
    </source>
</evidence>
<sequence>MIVIVDYGLGNLGSIKNMLQFIGFEAIISSDKDQISSANKLILPGVGSFDQGMMNLNERELIPVLNQRVLVDCVPILGICLGMQLFGRKSEEGTLPGLSWVDQESKKLDPQVRRLFPVPHLGWEYVSFTKTHSELLKGFDEETKFYFAHSYYVSCNNREEVILEAEYIHPFDAAIQKGHIAGVQFHPEKSHNYGMQLLTNFVSGF</sequence>
<dbReference type="InterPro" id="IPR017926">
    <property type="entry name" value="GATASE"/>
</dbReference>
<dbReference type="CDD" id="cd01748">
    <property type="entry name" value="GATase1_IGP_Synthase"/>
    <property type="match status" value="1"/>
</dbReference>
<evidence type="ECO:0000256" key="6">
    <source>
        <dbReference type="ARBA" id="ARBA00023102"/>
    </source>
</evidence>
<dbReference type="GO" id="GO:0000105">
    <property type="term" value="P:L-histidine biosynthetic process"/>
    <property type="evidence" value="ECO:0007669"/>
    <property type="project" value="UniProtKB-UniRule"/>
</dbReference>
<dbReference type="SUPFAM" id="SSF52317">
    <property type="entry name" value="Class I glutamine amidotransferase-like"/>
    <property type="match status" value="1"/>
</dbReference>
<name>A0A556N0G7_9FLAO</name>
<dbReference type="PANTHER" id="PTHR42701">
    <property type="entry name" value="IMIDAZOLE GLYCEROL PHOSPHATE SYNTHASE SUBUNIT HISH"/>
    <property type="match status" value="1"/>
</dbReference>
<dbReference type="EC" id="4.3.2.10" evidence="10"/>
<organism evidence="13 14">
    <name type="scientific">Fluviicola chungangensis</name>
    <dbReference type="NCBI Taxonomy" id="2597671"/>
    <lineage>
        <taxon>Bacteria</taxon>
        <taxon>Pseudomonadati</taxon>
        <taxon>Bacteroidota</taxon>
        <taxon>Flavobacteriia</taxon>
        <taxon>Flavobacteriales</taxon>
        <taxon>Crocinitomicaceae</taxon>
        <taxon>Fluviicola</taxon>
    </lineage>
</organism>
<dbReference type="HAMAP" id="MF_00278">
    <property type="entry name" value="HisH"/>
    <property type="match status" value="1"/>
</dbReference>
<proteinExistence type="inferred from homology"/>
<evidence type="ECO:0000256" key="8">
    <source>
        <dbReference type="ARBA" id="ARBA00047838"/>
    </source>
</evidence>
<comment type="catalytic activity">
    <reaction evidence="9 10">
        <text>L-glutamine + H2O = L-glutamate + NH4(+)</text>
        <dbReference type="Rhea" id="RHEA:15889"/>
        <dbReference type="ChEBI" id="CHEBI:15377"/>
        <dbReference type="ChEBI" id="CHEBI:28938"/>
        <dbReference type="ChEBI" id="CHEBI:29985"/>
        <dbReference type="ChEBI" id="CHEBI:58359"/>
        <dbReference type="EC" id="3.5.1.2"/>
    </reaction>
</comment>
<gene>
    <name evidence="10 13" type="primary">hisH</name>
    <name evidence="13" type="ORF">FO442_08010</name>
</gene>
<feature type="active site" evidence="10 11">
    <location>
        <position position="186"/>
    </location>
</feature>
<comment type="caution">
    <text evidence="13">The sequence shown here is derived from an EMBL/GenBank/DDBJ whole genome shotgun (WGS) entry which is preliminary data.</text>
</comment>
<comment type="catalytic activity">
    <reaction evidence="8 10">
        <text>5-[(5-phospho-1-deoxy-D-ribulos-1-ylimino)methylamino]-1-(5-phospho-beta-D-ribosyl)imidazole-4-carboxamide + L-glutamine = D-erythro-1-(imidazol-4-yl)glycerol 3-phosphate + 5-amino-1-(5-phospho-beta-D-ribosyl)imidazole-4-carboxamide + L-glutamate + H(+)</text>
        <dbReference type="Rhea" id="RHEA:24793"/>
        <dbReference type="ChEBI" id="CHEBI:15378"/>
        <dbReference type="ChEBI" id="CHEBI:29985"/>
        <dbReference type="ChEBI" id="CHEBI:58278"/>
        <dbReference type="ChEBI" id="CHEBI:58359"/>
        <dbReference type="ChEBI" id="CHEBI:58475"/>
        <dbReference type="ChEBI" id="CHEBI:58525"/>
        <dbReference type="EC" id="4.3.2.10"/>
    </reaction>
</comment>
<feature type="active site" description="Nucleophile" evidence="10 11">
    <location>
        <position position="80"/>
    </location>
</feature>
<dbReference type="AlphaFoldDB" id="A0A556N0G7"/>
<protein>
    <recommendedName>
        <fullName evidence="10">Imidazole glycerol phosphate synthase subunit HisH</fullName>
        <ecNumber evidence="10">4.3.2.10</ecNumber>
    </recommendedName>
    <alternativeName>
        <fullName evidence="10">IGP synthase glutaminase subunit</fullName>
        <ecNumber evidence="10">3.5.1.2</ecNumber>
    </alternativeName>
    <alternativeName>
        <fullName evidence="10">IGP synthase subunit HisH</fullName>
    </alternativeName>
    <alternativeName>
        <fullName evidence="10">ImGP synthase subunit HisH</fullName>
        <shortName evidence="10">IGPS subunit HisH</shortName>
    </alternativeName>
</protein>
<dbReference type="GO" id="GO:0016829">
    <property type="term" value="F:lyase activity"/>
    <property type="evidence" value="ECO:0007669"/>
    <property type="project" value="UniProtKB-KW"/>
</dbReference>
<evidence type="ECO:0000256" key="1">
    <source>
        <dbReference type="ARBA" id="ARBA00005091"/>
    </source>
</evidence>
<dbReference type="PIRSF" id="PIRSF000495">
    <property type="entry name" value="Amidotransf_hisH"/>
    <property type="match status" value="1"/>
</dbReference>
<comment type="function">
    <text evidence="10">IGPS catalyzes the conversion of PRFAR and glutamine to IGP, AICAR and glutamate. The HisH subunit catalyzes the hydrolysis of glutamine to glutamate and ammonia as part of the synthesis of IGP and AICAR. The resulting ammonia molecule is channeled to the active site of HisF.</text>
</comment>
<keyword evidence="6 10" id="KW-0368">Histidine biosynthesis</keyword>
<evidence type="ECO:0000256" key="7">
    <source>
        <dbReference type="ARBA" id="ARBA00023239"/>
    </source>
</evidence>
<comment type="pathway">
    <text evidence="1 10">Amino-acid biosynthesis; L-histidine biosynthesis; L-histidine from 5-phospho-alpha-D-ribose 1-diphosphate: step 5/9.</text>
</comment>
<evidence type="ECO:0000256" key="5">
    <source>
        <dbReference type="ARBA" id="ARBA00022962"/>
    </source>
</evidence>
<evidence type="ECO:0000256" key="10">
    <source>
        <dbReference type="HAMAP-Rule" id="MF_00278"/>
    </source>
</evidence>
<dbReference type="Proteomes" id="UP000316008">
    <property type="component" value="Unassembled WGS sequence"/>
</dbReference>
<comment type="subcellular location">
    <subcellularLocation>
        <location evidence="10">Cytoplasm</location>
    </subcellularLocation>
</comment>
<accession>A0A556N0G7</accession>
<dbReference type="InterPro" id="IPR010139">
    <property type="entry name" value="Imidazole-glycPsynth_HisH"/>
</dbReference>
<keyword evidence="3 10" id="KW-0028">Amino-acid biosynthesis</keyword>
<evidence type="ECO:0000259" key="12">
    <source>
        <dbReference type="Pfam" id="PF00117"/>
    </source>
</evidence>
<keyword evidence="5 10" id="KW-0315">Glutamine amidotransferase</keyword>
<dbReference type="EMBL" id="VLPL01000003">
    <property type="protein sequence ID" value="TSJ45684.1"/>
    <property type="molecule type" value="Genomic_DNA"/>
</dbReference>
<keyword evidence="10" id="KW-0963">Cytoplasm</keyword>
<keyword evidence="14" id="KW-1185">Reference proteome</keyword>
<evidence type="ECO:0000313" key="14">
    <source>
        <dbReference type="Proteomes" id="UP000316008"/>
    </source>
</evidence>
<dbReference type="Pfam" id="PF00117">
    <property type="entry name" value="GATase"/>
    <property type="match status" value="1"/>
</dbReference>
<dbReference type="PANTHER" id="PTHR42701:SF1">
    <property type="entry name" value="IMIDAZOLE GLYCEROL PHOSPHATE SYNTHASE SUBUNIT HISH"/>
    <property type="match status" value="1"/>
</dbReference>
<comment type="subunit">
    <text evidence="2 10">Heterodimer of HisH and HisF.</text>
</comment>